<evidence type="ECO:0000256" key="10">
    <source>
        <dbReference type="PIRSR" id="PIRSR006246-1"/>
    </source>
</evidence>
<feature type="modified residue" description="Pyruvic acid (Ser)" evidence="9 11">
    <location>
        <position position="25"/>
    </location>
</feature>
<dbReference type="PIRSF" id="PIRSF006246">
    <property type="entry name" value="Asp_decarbox"/>
    <property type="match status" value="1"/>
</dbReference>
<dbReference type="HOGENOM" id="CLU_115305_2_0_11"/>
<feature type="active site" description="Proton donor" evidence="9 10">
    <location>
        <position position="58"/>
    </location>
</feature>
<keyword evidence="8 9" id="KW-0670">Pyruvate</keyword>
<evidence type="ECO:0000256" key="8">
    <source>
        <dbReference type="ARBA" id="ARBA00023317"/>
    </source>
</evidence>
<reference evidence="13 14" key="1">
    <citation type="journal article" date="2012" name="BMC Genomics">
        <title>Complete genome sequence of Saccharothrix espanaensis DSM 44229T and comparison to the other completely sequenced Pseudonocardiaceae.</title>
        <authorList>
            <person name="Strobel T."/>
            <person name="Al-Dilaimi A."/>
            <person name="Blom J."/>
            <person name="Gessner A."/>
            <person name="Kalinowski J."/>
            <person name="Luzhetska M."/>
            <person name="Puhler A."/>
            <person name="Szczepanowski R."/>
            <person name="Bechthold A."/>
            <person name="Ruckert C."/>
        </authorList>
    </citation>
    <scope>NUCLEOTIDE SEQUENCE [LARGE SCALE GENOMIC DNA]</scope>
    <source>
        <strain evidence="14">ATCC 51144 / DSM 44229 / JCM 9112 / NBRC 15066 / NRRL 15764</strain>
    </source>
</reference>
<evidence type="ECO:0000256" key="5">
    <source>
        <dbReference type="ARBA" id="ARBA00023145"/>
    </source>
</evidence>
<dbReference type="eggNOG" id="COG0853">
    <property type="taxonomic scope" value="Bacteria"/>
</dbReference>
<evidence type="ECO:0000256" key="1">
    <source>
        <dbReference type="ARBA" id="ARBA00022490"/>
    </source>
</evidence>
<comment type="subcellular location">
    <subcellularLocation>
        <location evidence="9">Cytoplasm</location>
    </subcellularLocation>
</comment>
<dbReference type="STRING" id="1179773.BN6_58900"/>
<dbReference type="InterPro" id="IPR003190">
    <property type="entry name" value="Asp_decarbox"/>
</dbReference>
<evidence type="ECO:0000256" key="7">
    <source>
        <dbReference type="ARBA" id="ARBA00023270"/>
    </source>
</evidence>
<organism evidence="13 14">
    <name type="scientific">Saccharothrix espanaensis (strain ATCC 51144 / DSM 44229 / JCM 9112 / NBRC 15066 / NRRL 15764)</name>
    <dbReference type="NCBI Taxonomy" id="1179773"/>
    <lineage>
        <taxon>Bacteria</taxon>
        <taxon>Bacillati</taxon>
        <taxon>Actinomycetota</taxon>
        <taxon>Actinomycetes</taxon>
        <taxon>Pseudonocardiales</taxon>
        <taxon>Pseudonocardiaceae</taxon>
        <taxon>Saccharothrix</taxon>
    </lineage>
</organism>
<dbReference type="CDD" id="cd06919">
    <property type="entry name" value="Asp_decarbox"/>
    <property type="match status" value="1"/>
</dbReference>
<dbReference type="GO" id="GO:0004068">
    <property type="term" value="F:aspartate 1-decarboxylase activity"/>
    <property type="evidence" value="ECO:0007669"/>
    <property type="project" value="UniProtKB-UniRule"/>
</dbReference>
<evidence type="ECO:0000256" key="6">
    <source>
        <dbReference type="ARBA" id="ARBA00023239"/>
    </source>
</evidence>
<feature type="chain" id="PRO_5014007418" description="Aspartate 1-decarboxylase alpha chain" evidence="9 12">
    <location>
        <begin position="25"/>
        <end position="140"/>
    </location>
</feature>
<gene>
    <name evidence="13" type="primary">sam29</name>
    <name evidence="9" type="synonym">panD</name>
    <name evidence="13" type="ordered locus">BN6_58900</name>
</gene>
<dbReference type="HAMAP" id="MF_00446">
    <property type="entry name" value="PanD"/>
    <property type="match status" value="1"/>
</dbReference>
<dbReference type="SUPFAM" id="SSF50692">
    <property type="entry name" value="ADC-like"/>
    <property type="match status" value="1"/>
</dbReference>
<feature type="chain" id="PRO_5014007420" description="Aspartate 1-decarboxylase beta chain" evidence="9 12">
    <location>
        <begin position="1"/>
        <end position="24"/>
    </location>
</feature>
<dbReference type="UniPathway" id="UPA00028">
    <property type="reaction ID" value="UER00002"/>
</dbReference>
<dbReference type="GO" id="GO:0005829">
    <property type="term" value="C:cytosol"/>
    <property type="evidence" value="ECO:0007669"/>
    <property type="project" value="TreeGrafter"/>
</dbReference>
<name>K0K6L5_SACES</name>
<keyword evidence="4 9" id="KW-0068">Autocatalytic cleavage</keyword>
<feature type="binding site" evidence="9">
    <location>
        <position position="57"/>
    </location>
    <ligand>
        <name>substrate</name>
    </ligand>
</feature>
<comment type="caution">
    <text evidence="9">Lacks conserved residue(s) required for the propagation of feature annotation.</text>
</comment>
<dbReference type="Proteomes" id="UP000006281">
    <property type="component" value="Chromosome"/>
</dbReference>
<accession>K0K6L5</accession>
<dbReference type="OrthoDB" id="9803983at2"/>
<evidence type="ECO:0000256" key="12">
    <source>
        <dbReference type="PIRSR" id="PIRSR006246-5"/>
    </source>
</evidence>
<dbReference type="PANTHER" id="PTHR21012">
    <property type="entry name" value="ASPARTATE 1-DECARBOXYLASE"/>
    <property type="match status" value="1"/>
</dbReference>
<dbReference type="PANTHER" id="PTHR21012:SF0">
    <property type="entry name" value="ASPARTATE 1-DECARBOXYLASE"/>
    <property type="match status" value="1"/>
</dbReference>
<comment type="pathway">
    <text evidence="9">Cofactor biosynthesis; (R)-pantothenate biosynthesis; beta-alanine from L-aspartate: step 1/1.</text>
</comment>
<feature type="active site" description="Schiff-base intermediate with substrate; via pyruvic acid" evidence="9 10">
    <location>
        <position position="25"/>
    </location>
</feature>
<comment type="subunit">
    <text evidence="9">Heterooctamer of four alpha and four beta subunits.</text>
</comment>
<protein>
    <recommendedName>
        <fullName evidence="9">Aspartate 1-decarboxylase</fullName>
        <ecNumber evidence="9">4.1.1.11</ecNumber>
    </recommendedName>
    <alternativeName>
        <fullName evidence="9">Aspartate alpha-decarboxylase</fullName>
    </alternativeName>
    <component>
        <recommendedName>
            <fullName evidence="9">Aspartate 1-decarboxylase beta chain</fullName>
        </recommendedName>
    </component>
    <component>
        <recommendedName>
            <fullName evidence="9">Aspartate 1-decarboxylase alpha chain</fullName>
        </recommendedName>
    </component>
</protein>
<keyword evidence="7 9" id="KW-0704">Schiff base</keyword>
<dbReference type="Pfam" id="PF02261">
    <property type="entry name" value="Asp_decarbox"/>
    <property type="match status" value="1"/>
</dbReference>
<comment type="catalytic activity">
    <reaction evidence="9">
        <text>L-aspartate + H(+) = beta-alanine + CO2</text>
        <dbReference type="Rhea" id="RHEA:19497"/>
        <dbReference type="ChEBI" id="CHEBI:15378"/>
        <dbReference type="ChEBI" id="CHEBI:16526"/>
        <dbReference type="ChEBI" id="CHEBI:29991"/>
        <dbReference type="ChEBI" id="CHEBI:57966"/>
        <dbReference type="EC" id="4.1.1.11"/>
    </reaction>
</comment>
<evidence type="ECO:0000256" key="4">
    <source>
        <dbReference type="ARBA" id="ARBA00022813"/>
    </source>
</evidence>
<dbReference type="KEGG" id="sesp:BN6_58900"/>
<evidence type="ECO:0000313" key="14">
    <source>
        <dbReference type="Proteomes" id="UP000006281"/>
    </source>
</evidence>
<dbReference type="GO" id="GO:0015940">
    <property type="term" value="P:pantothenate biosynthetic process"/>
    <property type="evidence" value="ECO:0007669"/>
    <property type="project" value="UniProtKB-UniRule"/>
</dbReference>
<dbReference type="PATRIC" id="fig|1179773.3.peg.5925"/>
<evidence type="ECO:0000313" key="13">
    <source>
        <dbReference type="EMBL" id="CCH33147.1"/>
    </source>
</evidence>
<keyword evidence="14" id="KW-1185">Reference proteome</keyword>
<comment type="similarity">
    <text evidence="9">Belongs to the PanD family.</text>
</comment>
<keyword evidence="2 9" id="KW-0566">Pantothenate biosynthesis</keyword>
<keyword evidence="6 9" id="KW-0456">Lyase</keyword>
<comment type="cofactor">
    <cofactor evidence="9 10">
        <name>pyruvate</name>
        <dbReference type="ChEBI" id="CHEBI:15361"/>
    </cofactor>
    <text evidence="9 10">Binds 1 pyruvoyl group covalently per subunit.</text>
</comment>
<dbReference type="EC" id="4.1.1.11" evidence="9"/>
<evidence type="ECO:0000256" key="11">
    <source>
        <dbReference type="PIRSR" id="PIRSR006246-3"/>
    </source>
</evidence>
<dbReference type="RefSeq" id="WP_015103258.1">
    <property type="nucleotide sequence ID" value="NC_019673.1"/>
</dbReference>
<comment type="function">
    <text evidence="9">Catalyzes the pyruvoyl-dependent decarboxylation of aspartate to produce beta-alanine.</text>
</comment>
<dbReference type="GO" id="GO:0006523">
    <property type="term" value="P:alanine biosynthetic process"/>
    <property type="evidence" value="ECO:0007669"/>
    <property type="project" value="InterPro"/>
</dbReference>
<comment type="PTM">
    <text evidence="9 11">Is synthesized initially as an inactive proenzyme, which is activated by self-cleavage at a specific serine bond to produce a beta-subunit with a hydroxyl group at its C-terminus and an alpha-subunit with a pyruvoyl group at its N-terminus.</text>
</comment>
<keyword evidence="1 9" id="KW-0963">Cytoplasm</keyword>
<keyword evidence="5 9" id="KW-0865">Zymogen</keyword>
<dbReference type="BioCyc" id="SESP1179773:BN6_RS28330-MONOMER"/>
<keyword evidence="3 9" id="KW-0210">Decarboxylase</keyword>
<evidence type="ECO:0000256" key="9">
    <source>
        <dbReference type="HAMAP-Rule" id="MF_00446"/>
    </source>
</evidence>
<sequence length="140" mass="14850">MYLEMLKSKIHRATITQANLHYVGSLTIAEDLMEAAEIRAGQRVTVVDLNNGSRFSTYVIKGPAGSGIIGVNGPSTRLVQVGDVVIIIAYCMVTEEEADELVPRVVFVDEKNVVLGSGADAAAAIPGTDTMRGDEVDTAV</sequence>
<dbReference type="AlphaFoldDB" id="K0K6L5"/>
<evidence type="ECO:0000256" key="3">
    <source>
        <dbReference type="ARBA" id="ARBA00022793"/>
    </source>
</evidence>
<dbReference type="NCBIfam" id="TIGR00223">
    <property type="entry name" value="panD"/>
    <property type="match status" value="1"/>
</dbReference>
<proteinExistence type="inferred from homology"/>
<dbReference type="EMBL" id="HE804045">
    <property type="protein sequence ID" value="CCH33147.1"/>
    <property type="molecule type" value="Genomic_DNA"/>
</dbReference>
<evidence type="ECO:0000256" key="2">
    <source>
        <dbReference type="ARBA" id="ARBA00022655"/>
    </source>
</evidence>
<dbReference type="Gene3D" id="2.40.40.20">
    <property type="match status" value="1"/>
</dbReference>
<dbReference type="InterPro" id="IPR009010">
    <property type="entry name" value="Asp_de-COase-like_dom_sf"/>
</dbReference>